<gene>
    <name evidence="1" type="ORF">BCO9919_06278</name>
</gene>
<name>A0A6J5JTS7_9BURK</name>
<reference evidence="1 2" key="1">
    <citation type="submission" date="2020-04" db="EMBL/GenBank/DDBJ databases">
        <authorList>
            <person name="Depoorter E."/>
        </authorList>
    </citation>
    <scope>NUCLEOTIDE SEQUENCE [LARGE SCALE GENOMIC DNA]</scope>
    <source>
        <strain evidence="1 2">BCC0132</strain>
    </source>
</reference>
<protein>
    <submittedName>
        <fullName evidence="1">Glycosyl transferase</fullName>
    </submittedName>
</protein>
<accession>A0A6J5JTS7</accession>
<dbReference type="CDD" id="cd03801">
    <property type="entry name" value="GT4_PimA-like"/>
    <property type="match status" value="1"/>
</dbReference>
<dbReference type="AlphaFoldDB" id="A0A6J5JTS7"/>
<dbReference type="PANTHER" id="PTHR12526">
    <property type="entry name" value="GLYCOSYLTRANSFERASE"/>
    <property type="match status" value="1"/>
</dbReference>
<dbReference type="GO" id="GO:0016740">
    <property type="term" value="F:transferase activity"/>
    <property type="evidence" value="ECO:0007669"/>
    <property type="project" value="UniProtKB-KW"/>
</dbReference>
<dbReference type="Pfam" id="PF13692">
    <property type="entry name" value="Glyco_trans_1_4"/>
    <property type="match status" value="1"/>
</dbReference>
<sequence length="652" mass="71104">MSPVTLRSFEQATAPRATIVVFQSQGGAAMRACLAVLSQHTTSVAYRVFAVGEIDAKLAAESGVNVIDDVRATQSMSMLAGYLGDLSGSEFVVLMSDALLARPGWLEAIDEALERFTDATAVSALILERNGTVHAAGGVIDAGAHLLPAHAGASSDDARIQNVTEIKAASPEFIAIRSDAWKRVSRVEDDMPVITTGFVAMALDLFARGEKTYLQPFARFVRSNAVQASRPASDDGWDDAFQRWRLRQCHNTLFRVERPFGDVLALPQRPKVVIVDAFVPKPDQDSGSVDVYWYMRIFREFGYDVSFIAAFEQSPPLAYMDALRRWGVRVQCASDLASLNRLFIEEVADARVVVAQRIIVARHLVEPLRKNAPHAKLVFGTVDLHYLREERAAIHDRSAEALEEALMLRRTEIQTVREADATIVVSRIENDVLKELVPQANVHRIPIPRMPARSARPFEERSGVVFVGGFAHRPNIDAVKFLVEEIWPIVRRSQPTAELRIVGSGVTDYVRSLDNSAMGVKVVGFVENLGDVLDVARVSVAPLRFGAGIKGKVVSSLLHGVPSVLSKIASEGMGLVAGEQVLEGDSAEEIAAAIVKLLEDPQLWQRVADAGFAAAVAEYSVETVAARMSTLLASINVFDGEHGLRPGAFDIH</sequence>
<keyword evidence="1" id="KW-0808">Transferase</keyword>
<organism evidence="1 2">
    <name type="scientific">Burkholderia cenocepacia</name>
    <dbReference type="NCBI Taxonomy" id="95486"/>
    <lineage>
        <taxon>Bacteria</taxon>
        <taxon>Pseudomonadati</taxon>
        <taxon>Pseudomonadota</taxon>
        <taxon>Betaproteobacteria</taxon>
        <taxon>Burkholderiales</taxon>
        <taxon>Burkholderiaceae</taxon>
        <taxon>Burkholderia</taxon>
        <taxon>Burkholderia cepacia complex</taxon>
    </lineage>
</organism>
<dbReference type="EMBL" id="CABWIK020000059">
    <property type="protein sequence ID" value="CAB3974465.1"/>
    <property type="molecule type" value="Genomic_DNA"/>
</dbReference>
<dbReference type="Proteomes" id="UP000494322">
    <property type="component" value="Unassembled WGS sequence"/>
</dbReference>
<evidence type="ECO:0000313" key="2">
    <source>
        <dbReference type="Proteomes" id="UP000494322"/>
    </source>
</evidence>
<evidence type="ECO:0000313" key="1">
    <source>
        <dbReference type="EMBL" id="CAB3974465.1"/>
    </source>
</evidence>
<proteinExistence type="predicted"/>
<dbReference type="Gene3D" id="3.40.50.2000">
    <property type="entry name" value="Glycogen Phosphorylase B"/>
    <property type="match status" value="1"/>
</dbReference>
<dbReference type="SUPFAM" id="SSF53756">
    <property type="entry name" value="UDP-Glycosyltransferase/glycogen phosphorylase"/>
    <property type="match status" value="1"/>
</dbReference>